<sequence>MSMENGGVMMVATRKGEIDTKPPFRSVKEAVSLFADKLLYASQFKQSEAIMENRVIIDEPLSLRHEAIEAELEETKQNLQKAKEETMSMAHCLSSLQEELELTRQELQQLKQESMGNNKKHHPIMQEEEEEAVIIEDVKDMENNKNKNNVTKFDDDELQKKRYVTFANTPSLTHIISPSPQPLTLEVEKLKRHHSFGSEKKKNKIKSLIPLIGFGGVFSKKKRNNY</sequence>
<dbReference type="GO" id="GO:0009904">
    <property type="term" value="P:chloroplast accumulation movement"/>
    <property type="evidence" value="ECO:0007669"/>
    <property type="project" value="TreeGrafter"/>
</dbReference>
<dbReference type="OrthoDB" id="4585693at2759"/>
<gene>
    <name evidence="4" type="ORF">Ahy_B06g079826</name>
</gene>
<protein>
    <recommendedName>
        <fullName evidence="6">WEB family protein</fullName>
    </recommendedName>
</protein>
<evidence type="ECO:0000256" key="3">
    <source>
        <dbReference type="SAM" id="Coils"/>
    </source>
</evidence>
<reference evidence="4 5" key="1">
    <citation type="submission" date="2019-01" db="EMBL/GenBank/DDBJ databases">
        <title>Sequencing of cultivated peanut Arachis hypogaea provides insights into genome evolution and oil improvement.</title>
        <authorList>
            <person name="Chen X."/>
        </authorList>
    </citation>
    <scope>NUCLEOTIDE SEQUENCE [LARGE SCALE GENOMIC DNA]</scope>
    <source>
        <strain evidence="5">cv. Fuhuasheng</strain>
        <tissue evidence="4">Leaves</tissue>
    </source>
</reference>
<comment type="caution">
    <text evidence="4">The sequence shown here is derived from an EMBL/GenBank/DDBJ whole genome shotgun (WGS) entry which is preliminary data.</text>
</comment>
<evidence type="ECO:0000256" key="1">
    <source>
        <dbReference type="ARBA" id="ARBA00005485"/>
    </source>
</evidence>
<keyword evidence="2 3" id="KW-0175">Coiled coil</keyword>
<evidence type="ECO:0000313" key="5">
    <source>
        <dbReference type="Proteomes" id="UP000289738"/>
    </source>
</evidence>
<dbReference type="GO" id="GO:0005829">
    <property type="term" value="C:cytosol"/>
    <property type="evidence" value="ECO:0007669"/>
    <property type="project" value="TreeGrafter"/>
</dbReference>
<dbReference type="PANTHER" id="PTHR32054:SF9">
    <property type="entry name" value="OS04G0116200 PROTEIN"/>
    <property type="match status" value="1"/>
</dbReference>
<dbReference type="Proteomes" id="UP000289738">
    <property type="component" value="Chromosome B06"/>
</dbReference>
<feature type="coiled-coil region" evidence="3">
    <location>
        <begin position="65"/>
        <end position="144"/>
    </location>
</feature>
<comment type="similarity">
    <text evidence="1">Belongs to the WEB family.</text>
</comment>
<dbReference type="AlphaFoldDB" id="A0A444YGC5"/>
<dbReference type="STRING" id="3818.A0A444YGC5"/>
<accession>A0A444YGC5</accession>
<dbReference type="EMBL" id="SDMP01000016">
    <property type="protein sequence ID" value="RYR00951.1"/>
    <property type="molecule type" value="Genomic_DNA"/>
</dbReference>
<dbReference type="PANTHER" id="PTHR32054">
    <property type="entry name" value="HEAVY CHAIN, PUTATIVE, EXPRESSED-RELATED-RELATED"/>
    <property type="match status" value="1"/>
</dbReference>
<organism evidence="4 5">
    <name type="scientific">Arachis hypogaea</name>
    <name type="common">Peanut</name>
    <dbReference type="NCBI Taxonomy" id="3818"/>
    <lineage>
        <taxon>Eukaryota</taxon>
        <taxon>Viridiplantae</taxon>
        <taxon>Streptophyta</taxon>
        <taxon>Embryophyta</taxon>
        <taxon>Tracheophyta</taxon>
        <taxon>Spermatophyta</taxon>
        <taxon>Magnoliopsida</taxon>
        <taxon>eudicotyledons</taxon>
        <taxon>Gunneridae</taxon>
        <taxon>Pentapetalae</taxon>
        <taxon>rosids</taxon>
        <taxon>fabids</taxon>
        <taxon>Fabales</taxon>
        <taxon>Fabaceae</taxon>
        <taxon>Papilionoideae</taxon>
        <taxon>50 kb inversion clade</taxon>
        <taxon>dalbergioids sensu lato</taxon>
        <taxon>Dalbergieae</taxon>
        <taxon>Pterocarpus clade</taxon>
        <taxon>Arachis</taxon>
    </lineage>
</organism>
<name>A0A444YGC5_ARAHY</name>
<proteinExistence type="inferred from homology"/>
<evidence type="ECO:0008006" key="6">
    <source>
        <dbReference type="Google" id="ProtNLM"/>
    </source>
</evidence>
<dbReference type="GO" id="GO:0009903">
    <property type="term" value="P:chloroplast avoidance movement"/>
    <property type="evidence" value="ECO:0007669"/>
    <property type="project" value="TreeGrafter"/>
</dbReference>
<keyword evidence="5" id="KW-1185">Reference proteome</keyword>
<evidence type="ECO:0000313" key="4">
    <source>
        <dbReference type="EMBL" id="RYR00951.1"/>
    </source>
</evidence>
<evidence type="ECO:0000256" key="2">
    <source>
        <dbReference type="ARBA" id="ARBA00023054"/>
    </source>
</evidence>